<proteinExistence type="predicted"/>
<accession>A0A803R9W5</accession>
<name>A0A803R9W5_CANSA</name>
<dbReference type="AlphaFoldDB" id="A0A803R9W5"/>
<evidence type="ECO:0000313" key="1">
    <source>
        <dbReference type="EnsemblPlants" id="cds.novel_model_6850_5bd9a17a"/>
    </source>
</evidence>
<evidence type="ECO:0000313" key="2">
    <source>
        <dbReference type="Proteomes" id="UP000596661"/>
    </source>
</evidence>
<organism evidence="1 2">
    <name type="scientific">Cannabis sativa</name>
    <name type="common">Hemp</name>
    <name type="synonym">Marijuana</name>
    <dbReference type="NCBI Taxonomy" id="3483"/>
    <lineage>
        <taxon>Eukaryota</taxon>
        <taxon>Viridiplantae</taxon>
        <taxon>Streptophyta</taxon>
        <taxon>Embryophyta</taxon>
        <taxon>Tracheophyta</taxon>
        <taxon>Spermatophyta</taxon>
        <taxon>Magnoliopsida</taxon>
        <taxon>eudicotyledons</taxon>
        <taxon>Gunneridae</taxon>
        <taxon>Pentapetalae</taxon>
        <taxon>rosids</taxon>
        <taxon>fabids</taxon>
        <taxon>Rosales</taxon>
        <taxon>Cannabaceae</taxon>
        <taxon>Cannabis</taxon>
    </lineage>
</organism>
<keyword evidence="2" id="KW-1185">Reference proteome</keyword>
<protein>
    <submittedName>
        <fullName evidence="1">Uncharacterized protein</fullName>
    </submittedName>
</protein>
<sequence>MKIPIIKIRINDIEAFVQEKIFALNIVGIKGTIKIISTSKMIKIIAIKKNCIENGSRATLKKLNPHSNGVIFSRNIFLFLEIKIEIDIKIKVTKKLVKIK</sequence>
<dbReference type="Gramene" id="novel_model_6850_5bd9a17a">
    <property type="protein sequence ID" value="cds.novel_model_6850_5bd9a17a"/>
    <property type="gene ID" value="novel_gene_3615_5bd9a17a"/>
</dbReference>
<reference evidence="1" key="1">
    <citation type="submission" date="2021-03" db="UniProtKB">
        <authorList>
            <consortium name="EnsemblPlants"/>
        </authorList>
    </citation>
    <scope>IDENTIFICATION</scope>
</reference>
<dbReference type="EnsemblPlants" id="novel_model_6850_5bd9a17a">
    <property type="protein sequence ID" value="cds.novel_model_6850_5bd9a17a"/>
    <property type="gene ID" value="novel_gene_3615_5bd9a17a"/>
</dbReference>
<dbReference type="Proteomes" id="UP000596661">
    <property type="component" value="Unassembled WGS sequence"/>
</dbReference>